<proteinExistence type="predicted"/>
<evidence type="ECO:0000313" key="7">
    <source>
        <dbReference type="EMBL" id="PCC48987.1"/>
    </source>
</evidence>
<reference evidence="23 24" key="4">
    <citation type="submission" date="2017-12" db="EMBL/GenBank/DDBJ databases">
        <authorList>
            <person name="Levesque S."/>
        </authorList>
    </citation>
    <scope>NUCLEOTIDE SEQUENCE [LARGE SCALE GENOMIC DNA]</scope>
    <source>
        <strain evidence="2 24">SMQ-1417</strain>
        <strain evidence="3 23">SMQ-1420</strain>
    </source>
</reference>
<evidence type="ECO:0000313" key="22">
    <source>
        <dbReference type="Proteomes" id="UP000234525"/>
    </source>
</evidence>
<dbReference type="Pfam" id="PF13338">
    <property type="entry name" value="AbiEi_4"/>
    <property type="match status" value="1"/>
</dbReference>
<dbReference type="Proteomes" id="UP000218377">
    <property type="component" value="Unassembled WGS sequence"/>
</dbReference>
<dbReference type="EMBL" id="FXZB01000029">
    <property type="protein sequence ID" value="SMX97013.1"/>
    <property type="molecule type" value="Genomic_DNA"/>
</dbReference>
<reference evidence="13 25" key="5">
    <citation type="submission" date="2018-10" db="EMBL/GenBank/DDBJ databases">
        <title>Brevibacterium genomes from Austrain hard cheese rinds.</title>
        <authorList>
            <person name="Anast J.M."/>
            <person name="Dzieciol M."/>
            <person name="Schultz D.L."/>
            <person name="Mann E."/>
            <person name="Wagner M."/>
            <person name="Schmitz-Esser S."/>
        </authorList>
    </citation>
    <scope>NUCLEOTIDE SEQUENCE [LARGE SCALE GENOMIC DNA]</scope>
    <source>
        <strain evidence="13 25">L261</strain>
    </source>
</reference>
<evidence type="ECO:0000313" key="15">
    <source>
        <dbReference type="Proteomes" id="UP000217720"/>
    </source>
</evidence>
<evidence type="ECO:0000313" key="16">
    <source>
        <dbReference type="Proteomes" id="UP000217881"/>
    </source>
</evidence>
<dbReference type="EMBL" id="CP025334">
    <property type="protein sequence ID" value="AZT96097.1"/>
    <property type="molecule type" value="Genomic_DNA"/>
</dbReference>
<dbReference type="EMBL" id="NRGO01000020">
    <property type="protein sequence ID" value="PCC48987.1"/>
    <property type="molecule type" value="Genomic_DNA"/>
</dbReference>
<dbReference type="Proteomes" id="UP000217720">
    <property type="component" value="Unassembled WGS sequence"/>
</dbReference>
<evidence type="ECO:0000313" key="25">
    <source>
        <dbReference type="Proteomes" id="UP000297736"/>
    </source>
</evidence>
<dbReference type="EMBL" id="RHFF01000021">
    <property type="protein sequence ID" value="TGD36953.1"/>
    <property type="molecule type" value="Genomic_DNA"/>
</dbReference>
<evidence type="ECO:0000313" key="23">
    <source>
        <dbReference type="Proteomes" id="UP000282731"/>
    </source>
</evidence>
<evidence type="ECO:0000313" key="24">
    <source>
        <dbReference type="Proteomes" id="UP000283000"/>
    </source>
</evidence>
<reference evidence="23 24" key="6">
    <citation type="submission" date="2019-01" db="EMBL/GenBank/DDBJ databases">
        <title>Comparative genomic analysis of Brevibacterium aurantiacum sheds light on its evolution and its adaptation to smear-ripened cheeses.</title>
        <authorList>
            <person name="Moineau S."/>
        </authorList>
    </citation>
    <scope>NUCLEOTIDE SEQUENCE [LARGE SCALE GENOMIC DNA]</scope>
    <source>
        <strain evidence="2 24">SMQ-1417</strain>
        <strain evidence="3 23">SMQ-1420</strain>
    </source>
</reference>
<accession>A0A2H1KB88</accession>
<evidence type="ECO:0000313" key="18">
    <source>
        <dbReference type="Proteomes" id="UP000218620"/>
    </source>
</evidence>
<evidence type="ECO:0000313" key="17">
    <source>
        <dbReference type="Proteomes" id="UP000218377"/>
    </source>
</evidence>
<dbReference type="Proteomes" id="UP000234525">
    <property type="component" value="Unassembled WGS sequence"/>
</dbReference>
<dbReference type="Proteomes" id="UP000234327">
    <property type="component" value="Unassembled WGS sequence"/>
</dbReference>
<name>A0A2A3Z2N4_BREAU</name>
<evidence type="ECO:0000313" key="20">
    <source>
        <dbReference type="Proteomes" id="UP000234300"/>
    </source>
</evidence>
<evidence type="ECO:0000313" key="19">
    <source>
        <dbReference type="Proteomes" id="UP000234289"/>
    </source>
</evidence>
<dbReference type="OrthoDB" id="9789781at2"/>
<dbReference type="EMBL" id="NRGQ01000027">
    <property type="protein sequence ID" value="PCC41571.1"/>
    <property type="molecule type" value="Genomic_DNA"/>
</dbReference>
<evidence type="ECO:0000313" key="8">
    <source>
        <dbReference type="EMBL" id="PCC52358.1"/>
    </source>
</evidence>
<dbReference type="EMBL" id="FXYZ01000022">
    <property type="protein sequence ID" value="SMX99755.1"/>
    <property type="molecule type" value="Genomic_DNA"/>
</dbReference>
<feature type="domain" description="AbiEi antitoxin N-terminal" evidence="1">
    <location>
        <begin position="9"/>
        <end position="45"/>
    </location>
</feature>
<dbReference type="EMBL" id="NRGP01000019">
    <property type="protein sequence ID" value="PCC45804.1"/>
    <property type="molecule type" value="Genomic_DNA"/>
</dbReference>
<reference evidence="20 21" key="3">
    <citation type="submission" date="2017-03" db="EMBL/GenBank/DDBJ databases">
        <authorList>
            <person name="Afonso C.L."/>
            <person name="Miller P.J."/>
            <person name="Scott M.A."/>
            <person name="Spackman E."/>
            <person name="Goraichik I."/>
            <person name="Dimitrov K.M."/>
            <person name="Suarez D.L."/>
            <person name="Swayne D.E."/>
        </authorList>
    </citation>
    <scope>NUCLEOTIDE SEQUENCE [LARGE SCALE GENOMIC DNA]</scope>
    <source>
        <strain evidence="10">6</strain>
        <strain evidence="21">6(3)</strain>
        <strain evidence="12">8</strain>
        <strain evidence="20">8(6)</strain>
        <strain evidence="9">ATCC 9175</strain>
        <strain evidence="11">CNRZ 920</strain>
    </source>
</reference>
<dbReference type="GeneID" id="60904957"/>
<dbReference type="EMBL" id="NRGX01000001">
    <property type="protein sequence ID" value="PCC18736.1"/>
    <property type="molecule type" value="Genomic_DNA"/>
</dbReference>
<dbReference type="Proteomes" id="UP000217564">
    <property type="component" value="Unassembled WGS sequence"/>
</dbReference>
<dbReference type="EMBL" id="FXZI01000018">
    <property type="protein sequence ID" value="SMY04168.1"/>
    <property type="molecule type" value="Genomic_DNA"/>
</dbReference>
<organism evidence="6 14">
    <name type="scientific">Brevibacterium aurantiacum</name>
    <dbReference type="NCBI Taxonomy" id="273384"/>
    <lineage>
        <taxon>Bacteria</taxon>
        <taxon>Bacillati</taxon>
        <taxon>Actinomycetota</taxon>
        <taxon>Actinomycetes</taxon>
        <taxon>Micrococcales</taxon>
        <taxon>Brevibacteriaceae</taxon>
        <taxon>Brevibacterium</taxon>
    </lineage>
</organism>
<dbReference type="Proteomes" id="UP000282731">
    <property type="component" value="Chromosome"/>
</dbReference>
<sequence length="192" mass="21071">MPNTALPITFTLKDALLAGVQKHHVYTLLEQGEIERVGRGVYMRPGVIDPAFTSLAAATVAQESATLCLTSALVHHDLSDAIPFESTIALPRGTRPPSGIANVKWHSFDSSTFSIGREQITIDNDLSVSVYSSERTIIDCFRLMHIEGNDVAHEALRRWLRRRGNTPSALLKTASSFPKALPKLRIALDVLL</sequence>
<dbReference type="Proteomes" id="UP000234289">
    <property type="component" value="Unassembled WGS sequence"/>
</dbReference>
<evidence type="ECO:0000313" key="3">
    <source>
        <dbReference type="EMBL" id="AZT96097.1"/>
    </source>
</evidence>
<evidence type="ECO:0000313" key="21">
    <source>
        <dbReference type="Proteomes" id="UP000234327"/>
    </source>
</evidence>
<accession>A0A2A3Z2N4</accession>
<evidence type="ECO:0000313" key="5">
    <source>
        <dbReference type="EMBL" id="PCC41571.1"/>
    </source>
</evidence>
<evidence type="ECO:0000313" key="6">
    <source>
        <dbReference type="EMBL" id="PCC45804.1"/>
    </source>
</evidence>
<evidence type="ECO:0000313" key="13">
    <source>
        <dbReference type="EMBL" id="TGD36953.1"/>
    </source>
</evidence>
<evidence type="ECO:0000313" key="9">
    <source>
        <dbReference type="EMBL" id="SMX97013.1"/>
    </source>
</evidence>
<dbReference type="InterPro" id="IPR025159">
    <property type="entry name" value="AbiEi_N"/>
</dbReference>
<protein>
    <submittedName>
        <fullName evidence="9">Transcriptional regulator, AbiEi antitoxin, Type IV TA system</fullName>
    </submittedName>
</protein>
<dbReference type="RefSeq" id="WP_009885170.1">
    <property type="nucleotide sequence ID" value="NZ_AAGP01000050.1"/>
</dbReference>
<evidence type="ECO:0000313" key="11">
    <source>
        <dbReference type="EMBL" id="SMY02282.1"/>
    </source>
</evidence>
<dbReference type="Proteomes" id="UP000218620">
    <property type="component" value="Unassembled WGS sequence"/>
</dbReference>
<dbReference type="EMBL" id="FXZG01000035">
    <property type="protein sequence ID" value="SMY02282.1"/>
    <property type="molecule type" value="Genomic_DNA"/>
</dbReference>
<dbReference type="Proteomes" id="UP000297736">
    <property type="component" value="Unassembled WGS sequence"/>
</dbReference>
<gene>
    <name evidence="9" type="ORF">BAUR9175_03319</name>
    <name evidence="11" type="ORF">BAUR920_03507</name>
    <name evidence="10" type="ORF">BAURA63_03391</name>
    <name evidence="12" type="ORF">BAURA86_03581</name>
    <name evidence="8" type="ORF">CIK59_16790</name>
    <name evidence="7" type="ORF">CIK62_15545</name>
    <name evidence="6" type="ORF">CIK64_13815</name>
    <name evidence="5" type="ORF">CIK65_16855</name>
    <name evidence="4" type="ORF">CIK79_10825</name>
    <name evidence="2" type="ORF">CXR23_03050</name>
    <name evidence="3" type="ORF">CXR27_03050</name>
    <name evidence="13" type="ORF">EB834_17420</name>
</gene>
<dbReference type="Proteomes" id="UP000217881">
    <property type="component" value="Unassembled WGS sequence"/>
</dbReference>
<dbReference type="EMBL" id="CP025330">
    <property type="protein sequence ID" value="AZT92246.1"/>
    <property type="molecule type" value="Genomic_DNA"/>
</dbReference>
<dbReference type="Proteomes" id="UP000283000">
    <property type="component" value="Chromosome"/>
</dbReference>
<evidence type="ECO:0000313" key="12">
    <source>
        <dbReference type="EMBL" id="SMY04168.1"/>
    </source>
</evidence>
<evidence type="ECO:0000313" key="14">
    <source>
        <dbReference type="Proteomes" id="UP000217564"/>
    </source>
</evidence>
<dbReference type="AlphaFoldDB" id="A0A2A3Z2N4"/>
<reference evidence="19 22" key="2">
    <citation type="submission" date="2017-03" db="EMBL/GenBank/DDBJ databases">
        <authorList>
            <person name="Monnet C."/>
        </authorList>
    </citation>
    <scope>NUCLEOTIDE SEQUENCE [LARGE SCALE GENOMIC DNA]</scope>
    <source>
        <strain evidence="22">ATCC 9175</strain>
        <strain evidence="19">CNRZ 920</strain>
    </source>
</reference>
<keyword evidence="22" id="KW-1185">Reference proteome</keyword>
<dbReference type="Proteomes" id="UP000234300">
    <property type="component" value="Unassembled WGS sequence"/>
</dbReference>
<dbReference type="EMBL" id="NRHA01000023">
    <property type="protein sequence ID" value="PCC52358.1"/>
    <property type="molecule type" value="Genomic_DNA"/>
</dbReference>
<evidence type="ECO:0000313" key="2">
    <source>
        <dbReference type="EMBL" id="AZT92246.1"/>
    </source>
</evidence>
<evidence type="ECO:0000313" key="10">
    <source>
        <dbReference type="EMBL" id="SMX99755.1"/>
    </source>
</evidence>
<reference evidence="14 15" key="1">
    <citation type="journal article" date="2017" name="Elife">
        <title>Extensive horizontal gene transfer in cheese-associated bacteria.</title>
        <authorList>
            <person name="Bonham K.S."/>
            <person name="Wolfe B.E."/>
            <person name="Dutton R.J."/>
        </authorList>
    </citation>
    <scope>NUCLEOTIDE SEQUENCE [LARGE SCALE GENOMIC DNA]</scope>
    <source>
        <strain evidence="8 16">738_8</strain>
        <strain evidence="7 15">900_6</strain>
        <strain evidence="6 14">947_7</strain>
        <strain evidence="5 18">962_8</strain>
        <strain evidence="4 17">JB5</strain>
    </source>
</reference>
<evidence type="ECO:0000313" key="4">
    <source>
        <dbReference type="EMBL" id="PCC18736.1"/>
    </source>
</evidence>
<evidence type="ECO:0000259" key="1">
    <source>
        <dbReference type="Pfam" id="PF13338"/>
    </source>
</evidence>